<reference evidence="1 2" key="1">
    <citation type="submission" date="2014-03" db="EMBL/GenBank/DDBJ databases">
        <title>Bradyrhizobium valentinum sp. nov., isolated from effective nodules of Lupinus mariae-josephae, a lupine endemic of basic-lime soils in Eastern Spain.</title>
        <authorList>
            <person name="Duran D."/>
            <person name="Rey L."/>
            <person name="Navarro A."/>
            <person name="Busquets A."/>
            <person name="Imperial J."/>
            <person name="Ruiz-Argueso T."/>
        </authorList>
    </citation>
    <scope>NUCLEOTIDE SEQUENCE [LARGE SCALE GENOMIC DNA]</scope>
    <source>
        <strain evidence="1 2">CCBAU 23086</strain>
    </source>
</reference>
<dbReference type="EMBL" id="LLYB01000042">
    <property type="protein sequence ID" value="KRR26865.1"/>
    <property type="molecule type" value="Genomic_DNA"/>
</dbReference>
<name>A0A0R3N3Z5_9BRAD</name>
<comment type="caution">
    <text evidence="1">The sequence shown here is derived from an EMBL/GenBank/DDBJ whole genome shotgun (WGS) entry which is preliminary data.</text>
</comment>
<protein>
    <submittedName>
        <fullName evidence="1">Uncharacterized protein</fullName>
    </submittedName>
</protein>
<sequence length="157" mass="17394">MKELVDLGCDCAVEGEWSFGVARKVFQDFAHVLCQRFIEVPSNKDLVNLVLLGGGTLALDIVMRKATCNRCHIEPLPYAADARGWLDSQMTKQNIPIEELVGATLVVEYDVSLSRKPENPVLPMAKFHFACTGSISSPDRVYTSVLTEKLWALHTVS</sequence>
<evidence type="ECO:0000313" key="1">
    <source>
        <dbReference type="EMBL" id="KRR26865.1"/>
    </source>
</evidence>
<dbReference type="Proteomes" id="UP000051660">
    <property type="component" value="Unassembled WGS sequence"/>
</dbReference>
<dbReference type="AlphaFoldDB" id="A0A0R3N3Z5"/>
<gene>
    <name evidence="1" type="ORF">CQ14_32620</name>
</gene>
<evidence type="ECO:0000313" key="2">
    <source>
        <dbReference type="Proteomes" id="UP000051660"/>
    </source>
</evidence>
<organism evidence="1 2">
    <name type="scientific">Bradyrhizobium lablabi</name>
    <dbReference type="NCBI Taxonomy" id="722472"/>
    <lineage>
        <taxon>Bacteria</taxon>
        <taxon>Pseudomonadati</taxon>
        <taxon>Pseudomonadota</taxon>
        <taxon>Alphaproteobacteria</taxon>
        <taxon>Hyphomicrobiales</taxon>
        <taxon>Nitrobacteraceae</taxon>
        <taxon>Bradyrhizobium</taxon>
    </lineage>
</organism>
<proteinExistence type="predicted"/>
<dbReference type="RefSeq" id="WP_057856754.1">
    <property type="nucleotide sequence ID" value="NZ_LLYB01000042.1"/>
</dbReference>
<accession>A0A0R3N3Z5</accession>